<feature type="repeat" description="TPR" evidence="5">
    <location>
        <begin position="126"/>
        <end position="159"/>
    </location>
</feature>
<comment type="subunit">
    <text evidence="4">Binds to mitochondrial small subunit 15S rRNA.</text>
</comment>
<sequence>MNSYKQLFNSEENNLLMEDDYYNAMSILRKSTSKEALNLLYRMIDDMHTLGIPPGRRAYHSLIYANGVHGKPLEAWGILDLMKKDQVELTTFTYNTLIGTFKRMSDSEGALRAFEEMQQNGLSPDSSTYNTLIDLYGKRGDLEIAIKFYQEMIELNKVEPDEITFDVLINLYINSGKYESIQKIEELREDISKRDITLDTTTYNSLIKMYSKSNATSKVFEIYEELIKKEISPDKSTYHILLELFIKKSEVDKFMEIYRLMKSKGIYLNFKMYDMCLPQQNQELQQQINRESKQQNEGLQQQNQALQQNEEGLSELQKNERLQELQELQELNQQQYQELQQKNEELQLNQELQQQNEGLQQLQQQNEELQQQNQELKLLQQQQKELIKNNKNKDNKDNDNNSNYRNQYRNLKYFFFGLRKEQNLVKEFLQEMIKKEIEIEPIVSDALIGICVDNYNVNGAIEIYDMIVKQGKTIGIIPFTNLTKLMILSRRENDAIQFYYEVKQTQKIQIDVQGYTTLIDAFIKIKRISEAQRLFGDMLREGIKPNVKTYTTLITGLGQQYDYKGVKNIHGIVKMDINVELDIGIYNALMDAYNRCGHIKQVLTIWDLLVANNQPFNNTTVCIVLDSCGFAKEVYKLIQIWKELKRRKFNLTINNYHSIIEALARNQLFEDAKHILFNEFISAGFTPEERSIRPLLNFLHDRKGKSKDEFQVMQWIIY</sequence>
<evidence type="ECO:0000313" key="8">
    <source>
        <dbReference type="EMBL" id="CAG8545458.1"/>
    </source>
</evidence>
<evidence type="ECO:0000256" key="4">
    <source>
        <dbReference type="ARBA" id="ARBA00044511"/>
    </source>
</evidence>
<feature type="repeat" description="PPR" evidence="6">
    <location>
        <begin position="199"/>
        <end position="233"/>
    </location>
</feature>
<feature type="compositionally biased region" description="Low complexity" evidence="7">
    <location>
        <begin position="295"/>
        <end position="310"/>
    </location>
</feature>
<evidence type="ECO:0000256" key="6">
    <source>
        <dbReference type="PROSITE-ProRule" id="PRU00708"/>
    </source>
</evidence>
<dbReference type="AlphaFoldDB" id="A0A9N9AUF8"/>
<dbReference type="PROSITE" id="PS50005">
    <property type="entry name" value="TPR"/>
    <property type="match status" value="1"/>
</dbReference>
<accession>A0A9N9AUF8</accession>
<proteinExistence type="inferred from homology"/>
<feature type="repeat" description="PPR" evidence="6">
    <location>
        <begin position="511"/>
        <end position="545"/>
    </location>
</feature>
<dbReference type="PROSITE" id="PS51375">
    <property type="entry name" value="PPR"/>
    <property type="match status" value="6"/>
</dbReference>
<dbReference type="InterPro" id="IPR019734">
    <property type="entry name" value="TPR_rpt"/>
</dbReference>
<dbReference type="Pfam" id="PF13812">
    <property type="entry name" value="PPR_3"/>
    <property type="match status" value="1"/>
</dbReference>
<dbReference type="Gene3D" id="1.25.40.10">
    <property type="entry name" value="Tetratricopeptide repeat domain"/>
    <property type="match status" value="4"/>
</dbReference>
<keyword evidence="2" id="KW-0677">Repeat</keyword>
<comment type="similarity">
    <text evidence="1">Belongs to the CCM1 family.</text>
</comment>
<gene>
    <name evidence="8" type="ORF">DEBURN_LOCUS6832</name>
</gene>
<organism evidence="8 9">
    <name type="scientific">Diversispora eburnea</name>
    <dbReference type="NCBI Taxonomy" id="1213867"/>
    <lineage>
        <taxon>Eukaryota</taxon>
        <taxon>Fungi</taxon>
        <taxon>Fungi incertae sedis</taxon>
        <taxon>Mucoromycota</taxon>
        <taxon>Glomeromycotina</taxon>
        <taxon>Glomeromycetes</taxon>
        <taxon>Diversisporales</taxon>
        <taxon>Diversisporaceae</taxon>
        <taxon>Diversispora</taxon>
    </lineage>
</organism>
<dbReference type="Pfam" id="PF13041">
    <property type="entry name" value="PPR_2"/>
    <property type="match status" value="3"/>
</dbReference>
<feature type="region of interest" description="Disordered" evidence="7">
    <location>
        <begin position="288"/>
        <end position="310"/>
    </location>
</feature>
<evidence type="ECO:0000256" key="1">
    <source>
        <dbReference type="ARBA" id="ARBA00006192"/>
    </source>
</evidence>
<keyword evidence="5" id="KW-0802">TPR repeat</keyword>
<dbReference type="EMBL" id="CAJVPK010000745">
    <property type="protein sequence ID" value="CAG8545458.1"/>
    <property type="molecule type" value="Genomic_DNA"/>
</dbReference>
<dbReference type="PANTHER" id="PTHR47447">
    <property type="entry name" value="OS03G0856100 PROTEIN"/>
    <property type="match status" value="1"/>
</dbReference>
<name>A0A9N9AUF8_9GLOM</name>
<evidence type="ECO:0000313" key="9">
    <source>
        <dbReference type="Proteomes" id="UP000789706"/>
    </source>
</evidence>
<dbReference type="PANTHER" id="PTHR47447:SF23">
    <property type="entry name" value="PENTACOTRIPEPTIDE-REPEAT REGION OF PRORP DOMAIN-CONTAINING PROTEIN"/>
    <property type="match status" value="1"/>
</dbReference>
<dbReference type="InterPro" id="IPR002885">
    <property type="entry name" value="PPR_rpt"/>
</dbReference>
<evidence type="ECO:0000256" key="7">
    <source>
        <dbReference type="SAM" id="MobiDB-lite"/>
    </source>
</evidence>
<dbReference type="Pfam" id="PF01535">
    <property type="entry name" value="PPR"/>
    <property type="match status" value="1"/>
</dbReference>
<dbReference type="NCBIfam" id="TIGR00756">
    <property type="entry name" value="PPR"/>
    <property type="match status" value="5"/>
</dbReference>
<dbReference type="Proteomes" id="UP000789706">
    <property type="component" value="Unassembled WGS sequence"/>
</dbReference>
<protein>
    <submittedName>
        <fullName evidence="8">6355_t:CDS:1</fullName>
    </submittedName>
</protein>
<dbReference type="OrthoDB" id="185373at2759"/>
<reference evidence="8" key="1">
    <citation type="submission" date="2021-06" db="EMBL/GenBank/DDBJ databases">
        <authorList>
            <person name="Kallberg Y."/>
            <person name="Tangrot J."/>
            <person name="Rosling A."/>
        </authorList>
    </citation>
    <scope>NUCLEOTIDE SEQUENCE</scope>
    <source>
        <strain evidence="8">AZ414A</strain>
    </source>
</reference>
<feature type="repeat" description="PPR" evidence="6">
    <location>
        <begin position="90"/>
        <end position="124"/>
    </location>
</feature>
<dbReference type="InterPro" id="IPR011990">
    <property type="entry name" value="TPR-like_helical_dom_sf"/>
</dbReference>
<comment type="caution">
    <text evidence="8">The sequence shown here is derived from an EMBL/GenBank/DDBJ whole genome shotgun (WGS) entry which is preliminary data.</text>
</comment>
<evidence type="ECO:0000256" key="5">
    <source>
        <dbReference type="PROSITE-ProRule" id="PRU00339"/>
    </source>
</evidence>
<evidence type="ECO:0000256" key="2">
    <source>
        <dbReference type="ARBA" id="ARBA00022737"/>
    </source>
</evidence>
<feature type="repeat" description="PPR" evidence="6">
    <location>
        <begin position="234"/>
        <end position="268"/>
    </location>
</feature>
<feature type="repeat" description="PPR" evidence="6">
    <location>
        <begin position="652"/>
        <end position="687"/>
    </location>
</feature>
<feature type="repeat" description="PPR" evidence="6">
    <location>
        <begin position="125"/>
        <end position="159"/>
    </location>
</feature>
<keyword evidence="9" id="KW-1185">Reference proteome</keyword>
<evidence type="ECO:0000256" key="3">
    <source>
        <dbReference type="ARBA" id="ARBA00044493"/>
    </source>
</evidence>
<comment type="function">
    <text evidence="3">Regulates mitochondrial small subunit maturation by controlling 15S rRNA 5'-end processing. Localizes to the 5' precursor of the 15S rRNA in a position that is subsequently occupied by mS47 in the mature yeast mtSSU. Uses structure and sequence-specific RNA recognition, binding to a single-stranded region of the precursor and specifically recognizing bases -6 to -1. The exchange of Ccm1 for mS47 is coupled to the irreversible removal of precursor rRNA that is accompanied by conformational changes of the mitoribosomal proteins uS5m and mS26. These conformational changes signal completion of 5'-end rRNA processing through protection of the mature 5'-end of the 15S rRNA and stabilization of mS47. The removal of the 5' precursor together with the dissociation of Ccm1 may be catalyzed by the 5'-3' exoribonuclease Pet127. Involved in the specific removal of group I introns in mitochondrial encoded transcripts.</text>
</comment>